<protein>
    <submittedName>
        <fullName evidence="2">Uncharacterized protein</fullName>
    </submittedName>
</protein>
<organism evidence="2 3">
    <name type="scientific">Chitinophaga caseinilytica</name>
    <dbReference type="NCBI Taxonomy" id="2267521"/>
    <lineage>
        <taxon>Bacteria</taxon>
        <taxon>Pseudomonadati</taxon>
        <taxon>Bacteroidota</taxon>
        <taxon>Chitinophagia</taxon>
        <taxon>Chitinophagales</taxon>
        <taxon>Chitinophagaceae</taxon>
        <taxon>Chitinophaga</taxon>
    </lineage>
</organism>
<keyword evidence="1" id="KW-0472">Membrane</keyword>
<feature type="transmembrane region" description="Helical" evidence="1">
    <location>
        <begin position="67"/>
        <end position="91"/>
    </location>
</feature>
<keyword evidence="1" id="KW-1133">Transmembrane helix</keyword>
<keyword evidence="1" id="KW-0812">Transmembrane</keyword>
<proteinExistence type="predicted"/>
<feature type="transmembrane region" description="Helical" evidence="1">
    <location>
        <begin position="97"/>
        <end position="116"/>
    </location>
</feature>
<name>A0ABZ2YX18_9BACT</name>
<feature type="transmembrane region" description="Helical" evidence="1">
    <location>
        <begin position="42"/>
        <end position="60"/>
    </location>
</feature>
<evidence type="ECO:0000313" key="3">
    <source>
        <dbReference type="Proteomes" id="UP001449657"/>
    </source>
</evidence>
<keyword evidence="3" id="KW-1185">Reference proteome</keyword>
<feature type="transmembrane region" description="Helical" evidence="1">
    <location>
        <begin position="9"/>
        <end position="30"/>
    </location>
</feature>
<accession>A0ABZ2YX18</accession>
<feature type="transmembrane region" description="Helical" evidence="1">
    <location>
        <begin position="162"/>
        <end position="180"/>
    </location>
</feature>
<dbReference type="EMBL" id="CP150096">
    <property type="protein sequence ID" value="WZN43913.1"/>
    <property type="molecule type" value="Genomic_DNA"/>
</dbReference>
<evidence type="ECO:0000313" key="2">
    <source>
        <dbReference type="EMBL" id="WZN43913.1"/>
    </source>
</evidence>
<feature type="transmembrane region" description="Helical" evidence="1">
    <location>
        <begin position="128"/>
        <end position="150"/>
    </location>
</feature>
<gene>
    <name evidence="2" type="ORF">WJU22_13495</name>
</gene>
<sequence length="190" mass="21379">MPQFTLKPFLFFRTVLFYLAATIAWTVAAIRTQEFGEPGEGFILELGYLLILGFSLVVGMRNFRSGMLVMIPAGVILIFLIATFVLGLALLAMHAPVWIYFIMNAAFVSVAMTWLIDWWDELSFRKWTIVLTGGCLLIGYLLIGVCKSALEEEFNIKARMSMFLIFQTVLIIPLAFGMAVEKLGAEQENM</sequence>
<dbReference type="Proteomes" id="UP001449657">
    <property type="component" value="Chromosome"/>
</dbReference>
<evidence type="ECO:0000256" key="1">
    <source>
        <dbReference type="SAM" id="Phobius"/>
    </source>
</evidence>
<reference evidence="2 3" key="1">
    <citation type="submission" date="2024-03" db="EMBL/GenBank/DDBJ databases">
        <title>Chitinophaga caseinilytica sp. nov., a casein hydrolysing bacterium isolated from forest soil.</title>
        <authorList>
            <person name="Lee D.S."/>
            <person name="Han D.M."/>
            <person name="Baek J.H."/>
            <person name="Choi D.G."/>
            <person name="Jeon J.H."/>
            <person name="Jeon C.O."/>
        </authorList>
    </citation>
    <scope>NUCLEOTIDE SEQUENCE [LARGE SCALE GENOMIC DNA]</scope>
    <source>
        <strain evidence="2 3">KACC 19118</strain>
    </source>
</reference>
<dbReference type="RefSeq" id="WP_341838707.1">
    <property type="nucleotide sequence ID" value="NZ_CP149792.1"/>
</dbReference>